<reference evidence="1" key="1">
    <citation type="submission" date="2023-08" db="EMBL/GenBank/DDBJ databases">
        <title>A de novo genome assembly of Solanum verrucosum Schlechtendal, a Mexican diploid species geographically isolated from the other diploid A-genome species in potato relatives.</title>
        <authorList>
            <person name="Hosaka K."/>
        </authorList>
    </citation>
    <scope>NUCLEOTIDE SEQUENCE</scope>
    <source>
        <tissue evidence="1">Young leaves</tissue>
    </source>
</reference>
<accession>A0AAF0QQW0</accession>
<dbReference type="EMBL" id="CP133615">
    <property type="protein sequence ID" value="WMV25575.1"/>
    <property type="molecule type" value="Genomic_DNA"/>
</dbReference>
<name>A0AAF0QQW0_SOLVR</name>
<dbReference type="AlphaFoldDB" id="A0AAF0QQW0"/>
<proteinExistence type="predicted"/>
<gene>
    <name evidence="1" type="ORF">MTR67_018960</name>
</gene>
<evidence type="ECO:0000313" key="2">
    <source>
        <dbReference type="Proteomes" id="UP001234989"/>
    </source>
</evidence>
<protein>
    <submittedName>
        <fullName evidence="1">Uncharacterized protein</fullName>
    </submittedName>
</protein>
<keyword evidence="2" id="KW-1185">Reference proteome</keyword>
<dbReference type="Proteomes" id="UP001234989">
    <property type="component" value="Chromosome 4"/>
</dbReference>
<organism evidence="1 2">
    <name type="scientific">Solanum verrucosum</name>
    <dbReference type="NCBI Taxonomy" id="315347"/>
    <lineage>
        <taxon>Eukaryota</taxon>
        <taxon>Viridiplantae</taxon>
        <taxon>Streptophyta</taxon>
        <taxon>Embryophyta</taxon>
        <taxon>Tracheophyta</taxon>
        <taxon>Spermatophyta</taxon>
        <taxon>Magnoliopsida</taxon>
        <taxon>eudicotyledons</taxon>
        <taxon>Gunneridae</taxon>
        <taxon>Pentapetalae</taxon>
        <taxon>asterids</taxon>
        <taxon>lamiids</taxon>
        <taxon>Solanales</taxon>
        <taxon>Solanaceae</taxon>
        <taxon>Solanoideae</taxon>
        <taxon>Solaneae</taxon>
        <taxon>Solanum</taxon>
    </lineage>
</organism>
<evidence type="ECO:0000313" key="1">
    <source>
        <dbReference type="EMBL" id="WMV25575.1"/>
    </source>
</evidence>
<sequence length="101" mass="11434">MADLPPKEEGNFIGEFDGLVIPPLDRTFFALHMTVTYQENVEDFPMEFQNVNFTINGIILNESFNDVFPNPTNDDAFQNPSCLPVCLGLKLGLEYENTEKT</sequence>